<keyword evidence="2" id="KW-0808">Transferase</keyword>
<dbReference type="Gene3D" id="3.30.420.10">
    <property type="entry name" value="Ribonuclease H-like superfamily/Ribonuclease H"/>
    <property type="match status" value="1"/>
</dbReference>
<dbReference type="GO" id="GO:0003887">
    <property type="term" value="F:DNA-directed DNA polymerase activity"/>
    <property type="evidence" value="ECO:0007669"/>
    <property type="project" value="UniProtKB-EC"/>
</dbReference>
<dbReference type="EC" id="2.7.7.7" evidence="2"/>
<dbReference type="PANTHER" id="PTHR30231">
    <property type="entry name" value="DNA POLYMERASE III SUBUNIT EPSILON"/>
    <property type="match status" value="1"/>
</dbReference>
<dbReference type="AlphaFoldDB" id="A0A7W7FIA1"/>
<protein>
    <submittedName>
        <fullName evidence="2">DNA polymerase-3 subunit epsilon</fullName>
        <ecNumber evidence="2">2.7.7.7</ecNumber>
    </submittedName>
</protein>
<dbReference type="SUPFAM" id="SSF53098">
    <property type="entry name" value="Ribonuclease H-like"/>
    <property type="match status" value="1"/>
</dbReference>
<dbReference type="RefSeq" id="WP_184216700.1">
    <property type="nucleotide sequence ID" value="NZ_JACHMD010000001.1"/>
</dbReference>
<dbReference type="Proteomes" id="UP000573729">
    <property type="component" value="Unassembled WGS sequence"/>
</dbReference>
<dbReference type="EMBL" id="JACHMD010000001">
    <property type="protein sequence ID" value="MBB4666817.1"/>
    <property type="molecule type" value="Genomic_DNA"/>
</dbReference>
<evidence type="ECO:0000313" key="2">
    <source>
        <dbReference type="EMBL" id="MBB4666817.1"/>
    </source>
</evidence>
<dbReference type="GO" id="GO:0005829">
    <property type="term" value="C:cytosol"/>
    <property type="evidence" value="ECO:0007669"/>
    <property type="project" value="TreeGrafter"/>
</dbReference>
<keyword evidence="2" id="KW-0548">Nucleotidyltransferase</keyword>
<dbReference type="SMART" id="SM00479">
    <property type="entry name" value="EXOIII"/>
    <property type="match status" value="1"/>
</dbReference>
<name>A0A7W7FIA1_9MICO</name>
<reference evidence="2 3" key="1">
    <citation type="submission" date="2020-08" db="EMBL/GenBank/DDBJ databases">
        <title>Sequencing the genomes of 1000 actinobacteria strains.</title>
        <authorList>
            <person name="Klenk H.-P."/>
        </authorList>
    </citation>
    <scope>NUCLEOTIDE SEQUENCE [LARGE SCALE GENOMIC DNA]</scope>
    <source>
        <strain evidence="2 3">DSM 24947</strain>
    </source>
</reference>
<proteinExistence type="predicted"/>
<dbReference type="GO" id="GO:0003676">
    <property type="term" value="F:nucleic acid binding"/>
    <property type="evidence" value="ECO:0007669"/>
    <property type="project" value="InterPro"/>
</dbReference>
<organism evidence="2 3">
    <name type="scientific">Microbacterium marinum</name>
    <dbReference type="NCBI Taxonomy" id="421115"/>
    <lineage>
        <taxon>Bacteria</taxon>
        <taxon>Bacillati</taxon>
        <taxon>Actinomycetota</taxon>
        <taxon>Actinomycetes</taxon>
        <taxon>Micrococcales</taxon>
        <taxon>Microbacteriaceae</taxon>
        <taxon>Microbacterium</taxon>
    </lineage>
</organism>
<feature type="domain" description="Exonuclease" evidence="1">
    <location>
        <begin position="4"/>
        <end position="170"/>
    </location>
</feature>
<dbReference type="InterPro" id="IPR013520">
    <property type="entry name" value="Ribonucl_H"/>
</dbReference>
<sequence length="205" mass="21456">MPLDFTAIDFETANSSNASACAVGLARVRDGRVVASEGWLIRPPAGHDRFFEINTGIHGITEADVADAPTWAEQYPRLLAFLGDDVLVAHNAGFDMRVLRTACEVTDLTPPAARSLCSVQVSRKTYELPSYRLPAVAAAVGHLDFAHHDATADALACALIVIDAAARAGATDVVELAMLLGLRIPQMVVSAPAEPSAPAGADVAA</sequence>
<dbReference type="InterPro" id="IPR012337">
    <property type="entry name" value="RNaseH-like_sf"/>
</dbReference>
<evidence type="ECO:0000259" key="1">
    <source>
        <dbReference type="SMART" id="SM00479"/>
    </source>
</evidence>
<dbReference type="GO" id="GO:0008408">
    <property type="term" value="F:3'-5' exonuclease activity"/>
    <property type="evidence" value="ECO:0007669"/>
    <property type="project" value="TreeGrafter"/>
</dbReference>
<dbReference type="CDD" id="cd06130">
    <property type="entry name" value="DNA_pol_III_epsilon_like"/>
    <property type="match status" value="1"/>
</dbReference>
<keyword evidence="3" id="KW-1185">Reference proteome</keyword>
<accession>A0A7W7FIA1</accession>
<dbReference type="Pfam" id="PF00929">
    <property type="entry name" value="RNase_T"/>
    <property type="match status" value="1"/>
</dbReference>
<evidence type="ECO:0000313" key="3">
    <source>
        <dbReference type="Proteomes" id="UP000573729"/>
    </source>
</evidence>
<dbReference type="InterPro" id="IPR036397">
    <property type="entry name" value="RNaseH_sf"/>
</dbReference>
<comment type="caution">
    <text evidence="2">The sequence shown here is derived from an EMBL/GenBank/DDBJ whole genome shotgun (WGS) entry which is preliminary data.</text>
</comment>
<dbReference type="PANTHER" id="PTHR30231:SF42">
    <property type="entry name" value="EXONUCLEASE"/>
    <property type="match status" value="1"/>
</dbReference>
<gene>
    <name evidence="2" type="ORF">BKA24_001526</name>
</gene>